<sequence length="519" mass="58051">MENKENAISRKRRFSLYWIVPIIATIVTISLIWSNTFNKGELIKLYTDEASGIESGKTLVKFRSVTVGTVENISLSEDFKKTVIYARIKPDFTELLNSDSVFWIVKPRINSTNISGLDTILSGSYITLHKGSSEELSKEFTCLDETPYGFDEQGIIIRLENASERIINPGTAINYDGFKIGVIVNSDYDMDKKHTVYTAKILKKFASLVSDQSVFWVDSGLDMNLGANGLQFSVPSIDNFISGSIDVKQFNSKKGNPLKDNAEYTLYKNQRAAKFANLIDSDSKYVLMLDDSSPLAEGSQVMFRGVKIGEVVKLPWFDNKADLFDLNNKIPALLIMDESGAYDRTQQLFNSLLSKNRLCARLDSMSILSSSSVVNLMIGPKIKCRSSIKKFRDLSVIPIIASTDFKESINNFSKKLNEVEIDKLSANLNKTVEDFDETLKSVRKITESINRNDSVSHLTNTLSSYDSHSELYKSLINMADKLNKTLDELNPTVKKVGQKSNSLVFSSDSKDIEPSVSGK</sequence>
<evidence type="ECO:0000256" key="5">
    <source>
        <dbReference type="ARBA" id="ARBA00022989"/>
    </source>
</evidence>
<evidence type="ECO:0000256" key="4">
    <source>
        <dbReference type="ARBA" id="ARBA00022692"/>
    </source>
</evidence>
<keyword evidence="5 7" id="KW-1133">Transmembrane helix</keyword>
<feature type="domain" description="Mce/MlaD" evidence="8">
    <location>
        <begin position="41"/>
        <end position="130"/>
    </location>
</feature>
<evidence type="ECO:0000313" key="10">
    <source>
        <dbReference type="Proteomes" id="UP000242432"/>
    </source>
</evidence>
<keyword evidence="4 7" id="KW-0812">Transmembrane</keyword>
<evidence type="ECO:0000313" key="9">
    <source>
        <dbReference type="EMBL" id="SKA59221.1"/>
    </source>
</evidence>
<evidence type="ECO:0000256" key="7">
    <source>
        <dbReference type="SAM" id="Phobius"/>
    </source>
</evidence>
<evidence type="ECO:0000256" key="3">
    <source>
        <dbReference type="ARBA" id="ARBA00022519"/>
    </source>
</evidence>
<keyword evidence="2" id="KW-1003">Cell membrane</keyword>
<organism evidence="9 10">
    <name type="scientific">Succinivibrio dextrinosolvens DSM 3072</name>
    <dbReference type="NCBI Taxonomy" id="1123324"/>
    <lineage>
        <taxon>Bacteria</taxon>
        <taxon>Pseudomonadati</taxon>
        <taxon>Pseudomonadota</taxon>
        <taxon>Gammaproteobacteria</taxon>
        <taxon>Aeromonadales</taxon>
        <taxon>Succinivibrionaceae</taxon>
        <taxon>Succinivibrio</taxon>
    </lineage>
</organism>
<protein>
    <submittedName>
        <fullName evidence="9">Paraquat-inducible protein B</fullName>
    </submittedName>
</protein>
<name>A0A1T4V3W0_9GAMM</name>
<evidence type="ECO:0000256" key="2">
    <source>
        <dbReference type="ARBA" id="ARBA00022475"/>
    </source>
</evidence>
<gene>
    <name evidence="9" type="ORF">SAMN02745213_00632</name>
</gene>
<dbReference type="RefSeq" id="WP_078928197.1">
    <property type="nucleotide sequence ID" value="NZ_FUXX01000007.1"/>
</dbReference>
<dbReference type="PANTHER" id="PTHR30462:SF0">
    <property type="entry name" value="INTERMEMBRANE TRANSPORT PROTEIN YEBT"/>
    <property type="match status" value="1"/>
</dbReference>
<dbReference type="GO" id="GO:0005886">
    <property type="term" value="C:plasma membrane"/>
    <property type="evidence" value="ECO:0007669"/>
    <property type="project" value="UniProtKB-SubCell"/>
</dbReference>
<reference evidence="10" key="1">
    <citation type="submission" date="2017-02" db="EMBL/GenBank/DDBJ databases">
        <authorList>
            <person name="Varghese N."/>
            <person name="Submissions S."/>
        </authorList>
    </citation>
    <scope>NUCLEOTIDE SEQUENCE [LARGE SCALE GENOMIC DNA]</scope>
    <source>
        <strain evidence="10">DSM 3072</strain>
    </source>
</reference>
<feature type="transmembrane region" description="Helical" evidence="7">
    <location>
        <begin position="14"/>
        <end position="33"/>
    </location>
</feature>
<dbReference type="PANTHER" id="PTHR30462">
    <property type="entry name" value="INTERMEMBRANE TRANSPORT PROTEIN PQIB-RELATED"/>
    <property type="match status" value="1"/>
</dbReference>
<keyword evidence="10" id="KW-1185">Reference proteome</keyword>
<evidence type="ECO:0000256" key="1">
    <source>
        <dbReference type="ARBA" id="ARBA00004533"/>
    </source>
</evidence>
<proteinExistence type="predicted"/>
<dbReference type="InterPro" id="IPR051800">
    <property type="entry name" value="PqiA-PqiB_transport"/>
</dbReference>
<keyword evidence="3" id="KW-0997">Cell inner membrane</keyword>
<comment type="subcellular location">
    <subcellularLocation>
        <location evidence="1">Cell inner membrane</location>
    </subcellularLocation>
</comment>
<dbReference type="Pfam" id="PF02470">
    <property type="entry name" value="MlaD"/>
    <property type="match status" value="1"/>
</dbReference>
<accession>A0A1T4V3W0</accession>
<keyword evidence="6 7" id="KW-0472">Membrane</keyword>
<dbReference type="InterPro" id="IPR003399">
    <property type="entry name" value="Mce/MlaD"/>
</dbReference>
<evidence type="ECO:0000259" key="8">
    <source>
        <dbReference type="Pfam" id="PF02470"/>
    </source>
</evidence>
<dbReference type="AlphaFoldDB" id="A0A1T4V3W0"/>
<dbReference type="EMBL" id="FUXX01000007">
    <property type="protein sequence ID" value="SKA59221.1"/>
    <property type="molecule type" value="Genomic_DNA"/>
</dbReference>
<evidence type="ECO:0000256" key="6">
    <source>
        <dbReference type="ARBA" id="ARBA00023136"/>
    </source>
</evidence>
<dbReference type="Proteomes" id="UP000242432">
    <property type="component" value="Unassembled WGS sequence"/>
</dbReference>